<name>A0ABY6LW08_9ARAC</name>
<evidence type="ECO:0000313" key="2">
    <source>
        <dbReference type="Proteomes" id="UP001235939"/>
    </source>
</evidence>
<reference evidence="1 2" key="1">
    <citation type="submission" date="2022-03" db="EMBL/GenBank/DDBJ databases">
        <title>A chromosomal length assembly of Cordylochernes scorpioides.</title>
        <authorList>
            <person name="Zeh D."/>
            <person name="Zeh J."/>
        </authorList>
    </citation>
    <scope>NUCLEOTIDE SEQUENCE [LARGE SCALE GENOMIC DNA]</scope>
    <source>
        <strain evidence="1">IN4F17</strain>
        <tissue evidence="1">Whole Body</tissue>
    </source>
</reference>
<gene>
    <name evidence="1" type="ORF">LAZ67_X000629</name>
</gene>
<dbReference type="Proteomes" id="UP001235939">
    <property type="component" value="Chromosome X"/>
</dbReference>
<accession>A0ABY6LW08</accession>
<organism evidence="1 2">
    <name type="scientific">Cordylochernes scorpioides</name>
    <dbReference type="NCBI Taxonomy" id="51811"/>
    <lineage>
        <taxon>Eukaryota</taxon>
        <taxon>Metazoa</taxon>
        <taxon>Ecdysozoa</taxon>
        <taxon>Arthropoda</taxon>
        <taxon>Chelicerata</taxon>
        <taxon>Arachnida</taxon>
        <taxon>Pseudoscorpiones</taxon>
        <taxon>Cheliferoidea</taxon>
        <taxon>Chernetidae</taxon>
        <taxon>Cordylochernes</taxon>
    </lineage>
</organism>
<protein>
    <submittedName>
        <fullName evidence="1">ARHGDIB</fullName>
    </submittedName>
</protein>
<proteinExistence type="predicted"/>
<sequence length="469" mass="53956">MWIHTCTLNINDLSRKNLINDLGNFQMKRKSFDDNHLDCRSLKKLTAAKGCCPIGLSQANQNRAQDIQENVLTLLPTIPKTTMKVVEYGNFLNQLTLTSPLGRLTLGFRVIAIDPCLVTCDYLVFPFRICSCHFQHVLTGCKPTQFLLISEESWDEFCRSPFELQFFGYDPSIDLEMPVSCSSSSKVVRGFSFIKSGVQDNFLRRLLNLPRYTPGFILRMECGRTSLGVTVLKLTLGFWLRILKMNSSRLPHICLAQLYEISRNRNIYIGLAESLASILNSTGFSWLINCNDARIIQQEIPLITKIAIEQSIQSDQAKIENSKFYSHYKYLHSSFRIENYLLSNFPFPVKRYITQQRILYSFFKENHTNIFKEGDKICDLCKENLETELSHYIYECQDISEERRTFFSMVDTSQLRLENGISRKQKSTFSTSAFLRISSRSIAAEAARDICNRHGKGVIGERAAQKWFA</sequence>
<dbReference type="EMBL" id="CP092886">
    <property type="protein sequence ID" value="UYV83930.1"/>
    <property type="molecule type" value="Genomic_DNA"/>
</dbReference>
<evidence type="ECO:0000313" key="1">
    <source>
        <dbReference type="EMBL" id="UYV83930.1"/>
    </source>
</evidence>
<keyword evidence="2" id="KW-1185">Reference proteome</keyword>